<dbReference type="GO" id="GO:0005524">
    <property type="term" value="F:ATP binding"/>
    <property type="evidence" value="ECO:0007669"/>
    <property type="project" value="UniProtKB-KW"/>
</dbReference>
<protein>
    <recommendedName>
        <fullName evidence="2 7">Inositol-pentakisphosphate 2-kinase</fullName>
        <ecNumber evidence="2 7">2.7.1.158</ecNumber>
    </recommendedName>
</protein>
<dbReference type="GO" id="GO:0005634">
    <property type="term" value="C:nucleus"/>
    <property type="evidence" value="ECO:0007669"/>
    <property type="project" value="TreeGrafter"/>
</dbReference>
<organism evidence="8 9">
    <name type="scientific">Lepeophtheirus salmonis</name>
    <name type="common">Salmon louse</name>
    <name type="synonym">Caligus salmonis</name>
    <dbReference type="NCBI Taxonomy" id="72036"/>
    <lineage>
        <taxon>Eukaryota</taxon>
        <taxon>Metazoa</taxon>
        <taxon>Ecdysozoa</taxon>
        <taxon>Arthropoda</taxon>
        <taxon>Crustacea</taxon>
        <taxon>Multicrustacea</taxon>
        <taxon>Hexanauplia</taxon>
        <taxon>Copepoda</taxon>
        <taxon>Siphonostomatoida</taxon>
        <taxon>Caligidae</taxon>
        <taxon>Lepeophtheirus</taxon>
    </lineage>
</organism>
<evidence type="ECO:0000256" key="1">
    <source>
        <dbReference type="ARBA" id="ARBA00007229"/>
    </source>
</evidence>
<evidence type="ECO:0000256" key="4">
    <source>
        <dbReference type="ARBA" id="ARBA00022741"/>
    </source>
</evidence>
<evidence type="ECO:0000313" key="9">
    <source>
        <dbReference type="Proteomes" id="UP000675881"/>
    </source>
</evidence>
<dbReference type="PANTHER" id="PTHR14456:SF2">
    <property type="entry name" value="INOSITOL-PENTAKISPHOSPHATE 2-KINASE"/>
    <property type="match status" value="1"/>
</dbReference>
<proteinExistence type="inferred from homology"/>
<keyword evidence="4 7" id="KW-0547">Nucleotide-binding</keyword>
<dbReference type="Gene3D" id="3.30.200.110">
    <property type="entry name" value="Inositol-pentakisphosphate 2-kinase, N-lobe"/>
    <property type="match status" value="1"/>
</dbReference>
<dbReference type="GO" id="GO:0032958">
    <property type="term" value="P:inositol phosphate biosynthetic process"/>
    <property type="evidence" value="ECO:0007669"/>
    <property type="project" value="TreeGrafter"/>
</dbReference>
<dbReference type="EMBL" id="HG994580">
    <property type="protein sequence ID" value="CAF2763494.1"/>
    <property type="molecule type" value="Genomic_DNA"/>
</dbReference>
<evidence type="ECO:0000256" key="7">
    <source>
        <dbReference type="RuleBase" id="RU364126"/>
    </source>
</evidence>
<dbReference type="OrthoDB" id="272370at2759"/>
<evidence type="ECO:0000256" key="3">
    <source>
        <dbReference type="ARBA" id="ARBA00022679"/>
    </source>
</evidence>
<comment type="catalytic activity">
    <reaction evidence="7">
        <text>1D-myo-inositol 1,3,4,5,6-pentakisphosphate + ATP = 1D-myo-inositol hexakisphosphate + ADP + H(+)</text>
        <dbReference type="Rhea" id="RHEA:20313"/>
        <dbReference type="ChEBI" id="CHEBI:15378"/>
        <dbReference type="ChEBI" id="CHEBI:30616"/>
        <dbReference type="ChEBI" id="CHEBI:57733"/>
        <dbReference type="ChEBI" id="CHEBI:58130"/>
        <dbReference type="ChEBI" id="CHEBI:456216"/>
        <dbReference type="EC" id="2.7.1.158"/>
    </reaction>
</comment>
<evidence type="ECO:0000256" key="6">
    <source>
        <dbReference type="ARBA" id="ARBA00022840"/>
    </source>
</evidence>
<keyword evidence="3 7" id="KW-0808">Transferase</keyword>
<dbReference type="GO" id="GO:0035299">
    <property type="term" value="F:inositol-1,3,4,5,6-pentakisphosphate 2-kinase activity"/>
    <property type="evidence" value="ECO:0007669"/>
    <property type="project" value="UniProtKB-EC"/>
</dbReference>
<evidence type="ECO:0000256" key="2">
    <source>
        <dbReference type="ARBA" id="ARBA00012023"/>
    </source>
</evidence>
<dbReference type="PANTHER" id="PTHR14456">
    <property type="entry name" value="INOSITOL POLYPHOSPHATE KINASE 1"/>
    <property type="match status" value="1"/>
</dbReference>
<name>A0A7R8CCG3_LEPSM</name>
<comment type="domain">
    <text evidence="7">The EXKPK motif is conserved in inositol-pentakisphosphate 2-kinases of both family 1 and 2.</text>
</comment>
<accession>A0A7R8CCG3</accession>
<evidence type="ECO:0000313" key="8">
    <source>
        <dbReference type="EMBL" id="CAF2763494.1"/>
    </source>
</evidence>
<dbReference type="Proteomes" id="UP000675881">
    <property type="component" value="Chromosome 1"/>
</dbReference>
<dbReference type="InterPro" id="IPR009286">
    <property type="entry name" value="Ins_P5_2-kin"/>
</dbReference>
<gene>
    <name evidence="8" type="ORF">LSAA_418</name>
</gene>
<comment type="function">
    <text evidence="7">Phosphorylates Ins(1,3,4,5,6)P5 at position 2 to form Ins(1,2,3,4,5,6)P6 (InsP6 or phytate).</text>
</comment>
<comment type="similarity">
    <text evidence="1">Belongs to the IPK1 type 2 family.</text>
</comment>
<keyword evidence="6 7" id="KW-0067">ATP-binding</keyword>
<keyword evidence="5 7" id="KW-0418">Kinase</keyword>
<dbReference type="EC" id="2.7.1.158" evidence="2 7"/>
<dbReference type="AlphaFoldDB" id="A0A7R8CCG3"/>
<keyword evidence="9" id="KW-1185">Reference proteome</keyword>
<dbReference type="InterPro" id="IPR043001">
    <property type="entry name" value="IP5_2-K_N_lobe"/>
</dbReference>
<reference evidence="8" key="1">
    <citation type="submission" date="2021-02" db="EMBL/GenBank/DDBJ databases">
        <authorList>
            <person name="Bekaert M."/>
        </authorList>
    </citation>
    <scope>NUCLEOTIDE SEQUENCE</scope>
    <source>
        <strain evidence="8">IoA-00</strain>
    </source>
</reference>
<sequence>MVLQRRRKSKYYDKDHDSDTLEIIQYVNKIMRPLLGEQFVRSLYVAYLSTEDVEEVKTRIQPFRPLKRIKKDVKGTIVIVSPDCTYLTPEYERNTIGDTLSVEIKPKEGWHSTKLFYSSDLCHRCLKYHAKTNKNEISNISPYCPLDLFSGIPSRSKRALYDLYDYSHGRFKVFKNGKVLYNEESKSFDSCDEFINLIPWERSHKLKCDDSHVPLPEGSVLNALLSIQKYPILSDRKAKYISDKFLCTTDDLDEMNKFIWIQNQYIEFRNGCKIKRNGSNQWSPLNHELYRFNSSITFLGFHDTFIQY</sequence>
<dbReference type="Pfam" id="PF06090">
    <property type="entry name" value="Ins_P5_2-kin"/>
    <property type="match status" value="1"/>
</dbReference>
<evidence type="ECO:0000256" key="5">
    <source>
        <dbReference type="ARBA" id="ARBA00022777"/>
    </source>
</evidence>